<dbReference type="GO" id="GO:0043137">
    <property type="term" value="P:DNA replication, removal of RNA primer"/>
    <property type="evidence" value="ECO:0007669"/>
    <property type="project" value="TreeGrafter"/>
</dbReference>
<feature type="domain" description="RNase H type-1" evidence="9">
    <location>
        <begin position="253"/>
        <end position="422"/>
    </location>
</feature>
<organism evidence="10 11">
    <name type="scientific">Chlamydomonas incerta</name>
    <dbReference type="NCBI Taxonomy" id="51695"/>
    <lineage>
        <taxon>Eukaryota</taxon>
        <taxon>Viridiplantae</taxon>
        <taxon>Chlorophyta</taxon>
        <taxon>core chlorophytes</taxon>
        <taxon>Chlorophyceae</taxon>
        <taxon>CS clade</taxon>
        <taxon>Chlamydomonadales</taxon>
        <taxon>Chlamydomonadaceae</taxon>
        <taxon>Chlamydomonas</taxon>
    </lineage>
</organism>
<dbReference type="Gene3D" id="3.30.420.10">
    <property type="entry name" value="Ribonuclease H-like superfamily/Ribonuclease H"/>
    <property type="match status" value="1"/>
</dbReference>
<dbReference type="OrthoDB" id="407198at2759"/>
<dbReference type="EMBL" id="JAEHOC010000060">
    <property type="protein sequence ID" value="KAG2424931.1"/>
    <property type="molecule type" value="Genomic_DNA"/>
</dbReference>
<evidence type="ECO:0000256" key="7">
    <source>
        <dbReference type="ARBA" id="ARBA00022801"/>
    </source>
</evidence>
<keyword evidence="7" id="KW-0378">Hydrolase</keyword>
<dbReference type="GO" id="GO:0004523">
    <property type="term" value="F:RNA-DNA hybrid ribonuclease activity"/>
    <property type="evidence" value="ECO:0007669"/>
    <property type="project" value="UniProtKB-EC"/>
</dbReference>
<dbReference type="InterPro" id="IPR050092">
    <property type="entry name" value="RNase_H"/>
</dbReference>
<dbReference type="CDD" id="cd09280">
    <property type="entry name" value="RNase_HI_eukaryote_like"/>
    <property type="match status" value="1"/>
</dbReference>
<comment type="similarity">
    <text evidence="2">Belongs to the RNase H family.</text>
</comment>
<dbReference type="PANTHER" id="PTHR10642:SF26">
    <property type="entry name" value="RIBONUCLEASE H1"/>
    <property type="match status" value="1"/>
</dbReference>
<keyword evidence="11" id="KW-1185">Reference proteome</keyword>
<protein>
    <recommendedName>
        <fullName evidence="3">ribonuclease H</fullName>
        <ecNumber evidence="3">3.1.26.4</ecNumber>
    </recommendedName>
</protein>
<proteinExistence type="inferred from homology"/>
<evidence type="ECO:0000313" key="11">
    <source>
        <dbReference type="Proteomes" id="UP000650467"/>
    </source>
</evidence>
<evidence type="ECO:0000256" key="2">
    <source>
        <dbReference type="ARBA" id="ARBA00005300"/>
    </source>
</evidence>
<reference evidence="10" key="1">
    <citation type="journal article" date="2020" name="bioRxiv">
        <title>Comparative genomics of Chlamydomonas.</title>
        <authorList>
            <person name="Craig R.J."/>
            <person name="Hasan A.R."/>
            <person name="Ness R.W."/>
            <person name="Keightley P.D."/>
        </authorList>
    </citation>
    <scope>NUCLEOTIDE SEQUENCE</scope>
    <source>
        <strain evidence="10">SAG 7.73</strain>
    </source>
</reference>
<dbReference type="SUPFAM" id="SSF53098">
    <property type="entry name" value="Ribonuclease H-like"/>
    <property type="match status" value="1"/>
</dbReference>
<dbReference type="GO" id="GO:0046872">
    <property type="term" value="F:metal ion binding"/>
    <property type="evidence" value="ECO:0007669"/>
    <property type="project" value="UniProtKB-KW"/>
</dbReference>
<evidence type="ECO:0000256" key="8">
    <source>
        <dbReference type="SAM" id="MobiDB-lite"/>
    </source>
</evidence>
<evidence type="ECO:0000259" key="9">
    <source>
        <dbReference type="PROSITE" id="PS50879"/>
    </source>
</evidence>
<evidence type="ECO:0000256" key="1">
    <source>
        <dbReference type="ARBA" id="ARBA00000077"/>
    </source>
</evidence>
<dbReference type="GO" id="GO:0003676">
    <property type="term" value="F:nucleic acid binding"/>
    <property type="evidence" value="ECO:0007669"/>
    <property type="project" value="InterPro"/>
</dbReference>
<gene>
    <name evidence="10" type="ORF">HXX76_014089</name>
</gene>
<comment type="caution">
    <text evidence="10">The sequence shown here is derived from an EMBL/GenBank/DDBJ whole genome shotgun (WGS) entry which is preliminary data.</text>
</comment>
<dbReference type="InterPro" id="IPR002156">
    <property type="entry name" value="RNaseH_domain"/>
</dbReference>
<keyword evidence="5" id="KW-0479">Metal-binding</keyword>
<sequence length="742" mass="81728">MAAYMQDAIYLCNTRTQEAILVSPIGHNLDYNLVDARFQGWQYDDIVFKYGTDITVLKLFRVAEEPARHNLKEAFGYGDPDDKESWCCAIIPGTNIEPWVLISHEAPAMALSDAHQWRSSVNAKYIVPARPAARNTHMFCNEQRREAIPILPDFTLDDLYNLGAAAGWPDIHKRRSIRAASLMNSLQLTKCRPDDPDLNVALRLQDDLPPSTSQWCWVSNETSSSTPRQQCSRPTVMSTSAAAAVPIHDRSEPVDALVAFTDGSAIANGRKNARAGYACVFPYHPHMSMHAPLGPTEKHTNNRAEYSGVLAAFRLADQIDRQQAHQGPPRRLIVYTDSQLLVNSLTRWLPGWKRRGWAKANGEAVLNQDLLVQLDAAMRARRLEIHHIRAAHGRPGAPQPGMHPWLAANNTEADRRARLGSQAAQAIITTSDPGRIPAEFDMISHKFKEVQLERVWASNSTIQHRCTITCEYVIMDDMRELIAFWEPLAAALFPAGKKYSLRCYREANKDFFFHDYVRIINIRNTLQIVDTVNPVPEEEVAPQTAFEVSLELSAANEQGDEHLVMRLVDRIKQSGQLVADVTFSAPSTGLPPAPIDDSPILAMPPPPRPCPPPAHSHHHHHHGYHAHPHRPSRPSPPAAACPPGSGVDIQNIISQLDQYMAGGGASSGAVTPPPCPPAASQPMTIIDALLEIQRIQEQIVSSGAPRSVATAPPVVSAPAAPRSFAVPKAAPVPPMASSRARD</sequence>
<keyword evidence="6" id="KW-0255">Endonuclease</keyword>
<dbReference type="EC" id="3.1.26.4" evidence="3"/>
<evidence type="ECO:0000256" key="6">
    <source>
        <dbReference type="ARBA" id="ARBA00022759"/>
    </source>
</evidence>
<keyword evidence="4" id="KW-0540">Nuclease</keyword>
<feature type="region of interest" description="Disordered" evidence="8">
    <location>
        <begin position="604"/>
        <end position="645"/>
    </location>
</feature>
<dbReference type="PROSITE" id="PS50879">
    <property type="entry name" value="RNASE_H_1"/>
    <property type="match status" value="1"/>
</dbReference>
<dbReference type="InterPro" id="IPR036397">
    <property type="entry name" value="RNaseH_sf"/>
</dbReference>
<dbReference type="InterPro" id="IPR012337">
    <property type="entry name" value="RNaseH-like_sf"/>
</dbReference>
<feature type="compositionally biased region" description="Pro residues" evidence="8">
    <location>
        <begin position="604"/>
        <end position="614"/>
    </location>
</feature>
<evidence type="ECO:0000313" key="10">
    <source>
        <dbReference type="EMBL" id="KAG2424931.1"/>
    </source>
</evidence>
<evidence type="ECO:0000256" key="5">
    <source>
        <dbReference type="ARBA" id="ARBA00022723"/>
    </source>
</evidence>
<evidence type="ECO:0000256" key="4">
    <source>
        <dbReference type="ARBA" id="ARBA00022722"/>
    </source>
</evidence>
<name>A0A835VTP2_CHLIN</name>
<comment type="catalytic activity">
    <reaction evidence="1">
        <text>Endonucleolytic cleavage to 5'-phosphomonoester.</text>
        <dbReference type="EC" id="3.1.26.4"/>
    </reaction>
</comment>
<accession>A0A835VTP2</accession>
<dbReference type="AlphaFoldDB" id="A0A835VTP2"/>
<feature type="compositionally biased region" description="Basic residues" evidence="8">
    <location>
        <begin position="615"/>
        <end position="632"/>
    </location>
</feature>
<evidence type="ECO:0000256" key="3">
    <source>
        <dbReference type="ARBA" id="ARBA00012180"/>
    </source>
</evidence>
<dbReference type="PANTHER" id="PTHR10642">
    <property type="entry name" value="RIBONUCLEASE H1"/>
    <property type="match status" value="1"/>
</dbReference>
<dbReference type="Pfam" id="PF00075">
    <property type="entry name" value="RNase_H"/>
    <property type="match status" value="1"/>
</dbReference>
<dbReference type="Proteomes" id="UP000650467">
    <property type="component" value="Unassembled WGS sequence"/>
</dbReference>